<proteinExistence type="predicted"/>
<sequence length="57" mass="5635">MNVRIKGLFYASVGGTQAPALHVEGGDASTLNTSKKPIGAAWGTPGDAGECTDASSA</sequence>
<protein>
    <submittedName>
        <fullName evidence="2">Uncharacterized protein</fullName>
    </submittedName>
</protein>
<accession>A0AAU7KVX9</accession>
<evidence type="ECO:0000256" key="1">
    <source>
        <dbReference type="SAM" id="MobiDB-lite"/>
    </source>
</evidence>
<reference evidence="2" key="1">
    <citation type="submission" date="2022-06" db="EMBL/GenBank/DDBJ databases">
        <title>A novel DMS-producing enzyme.</title>
        <authorList>
            <person name="Zhang Y."/>
        </authorList>
    </citation>
    <scope>NUCLEOTIDE SEQUENCE</scope>
    <source>
        <strain evidence="2">H10-59</strain>
    </source>
</reference>
<dbReference type="EMBL" id="CP098828">
    <property type="protein sequence ID" value="XBO75890.1"/>
    <property type="molecule type" value="Genomic_DNA"/>
</dbReference>
<dbReference type="RefSeq" id="WP_348815399.1">
    <property type="nucleotide sequence ID" value="NZ_CP098828.1"/>
</dbReference>
<feature type="region of interest" description="Disordered" evidence="1">
    <location>
        <begin position="37"/>
        <end position="57"/>
    </location>
</feature>
<dbReference type="AlphaFoldDB" id="A0AAU7KVX9"/>
<gene>
    <name evidence="2" type="ORF">NFG57_03700</name>
</gene>
<name>A0AAU7KVX9_9GAMM</name>
<organism evidence="2">
    <name type="scientific">Halomonas sp. H10-59</name>
    <dbReference type="NCBI Taxonomy" id="2950874"/>
    <lineage>
        <taxon>Bacteria</taxon>
        <taxon>Pseudomonadati</taxon>
        <taxon>Pseudomonadota</taxon>
        <taxon>Gammaproteobacteria</taxon>
        <taxon>Oceanospirillales</taxon>
        <taxon>Halomonadaceae</taxon>
        <taxon>Halomonas</taxon>
    </lineage>
</organism>
<evidence type="ECO:0000313" key="2">
    <source>
        <dbReference type="EMBL" id="XBO75890.1"/>
    </source>
</evidence>